<reference evidence="2" key="1">
    <citation type="journal article" date="2023" name="Mol. Phylogenet. Evol.">
        <title>Genome-scale phylogeny and comparative genomics of the fungal order Sordariales.</title>
        <authorList>
            <person name="Hensen N."/>
            <person name="Bonometti L."/>
            <person name="Westerberg I."/>
            <person name="Brannstrom I.O."/>
            <person name="Guillou S."/>
            <person name="Cros-Aarteil S."/>
            <person name="Calhoun S."/>
            <person name="Haridas S."/>
            <person name="Kuo A."/>
            <person name="Mondo S."/>
            <person name="Pangilinan J."/>
            <person name="Riley R."/>
            <person name="LaButti K."/>
            <person name="Andreopoulos B."/>
            <person name="Lipzen A."/>
            <person name="Chen C."/>
            <person name="Yan M."/>
            <person name="Daum C."/>
            <person name="Ng V."/>
            <person name="Clum A."/>
            <person name="Steindorff A."/>
            <person name="Ohm R.A."/>
            <person name="Martin F."/>
            <person name="Silar P."/>
            <person name="Natvig D.O."/>
            <person name="Lalanne C."/>
            <person name="Gautier V."/>
            <person name="Ament-Velasquez S.L."/>
            <person name="Kruys A."/>
            <person name="Hutchinson M.I."/>
            <person name="Powell A.J."/>
            <person name="Barry K."/>
            <person name="Miller A.N."/>
            <person name="Grigoriev I.V."/>
            <person name="Debuchy R."/>
            <person name="Gladieux P."/>
            <person name="Hiltunen Thoren M."/>
            <person name="Johannesson H."/>
        </authorList>
    </citation>
    <scope>NUCLEOTIDE SEQUENCE</scope>
    <source>
        <strain evidence="2">CBS 118394</strain>
    </source>
</reference>
<feature type="region of interest" description="Disordered" evidence="1">
    <location>
        <begin position="535"/>
        <end position="602"/>
    </location>
</feature>
<sequence>MLTCSTCLADTLCAFAKRNNRPTWAVYRRDWRGNGKAPTVAKGQGQVMVLPQLPKFRLNFTRGSLTGFFNLNASDHFPRNASLRRNVFLRQERRSHSFLERPSRTHSADKCGRADAIPPKRLCRASHSAHAESRNDLQSPIQGRISISLLSCLSNPPRECNRPRTSLAEGSRTSNFSFLLSLALSRARHGFLSFRMASDQDHTDRSISYSFVTLDDGGSISSPSYVTALSHLTIPDSTEEQSSTDADDAGDDDDGDTEMGEAPTAQTPPTTVVADSTTASTTPTNSAIAGPSTAPATPAPRACPPSIFDKKTFLPNDPDDHKVWFTPRVSPVWMSLITYRRETIAKGADSGHHFLHKVLTKHPELHGYPHQYKVNVEWELGRYGMYGLRWSQPTTNAMATRKYNGKTLLEHLDIIRNWAGDAPDWRTAHARWRKSARTGGIWTDENELIRFPRDGISDEIFLHFVIGGLYKANEKITRDEIVHWCFTEGLIRRVLAAHFHFMVRYAGVEEWESDVDRNFWVGHPDYREDKHDHRGMLISSTPGHPKRPLQRRKKNSMWHWEVSQGLGRVEGKTEEDDETYVDDGGRRSSSDSGNAAAKDAKAVQRALTSDRFALQYETRLTKRMRMTQQTEATDKEAIADEGRAGSIGANSAYMDLDGDANGADKNIYDSDDDEGDSGENEGESEEEDSDDQDSDEEVPNQKYSDGEDSDEEESDEEDK</sequence>
<dbReference type="Proteomes" id="UP001283341">
    <property type="component" value="Unassembled WGS sequence"/>
</dbReference>
<dbReference type="EMBL" id="JAUEDM010000005">
    <property type="protein sequence ID" value="KAK3316516.1"/>
    <property type="molecule type" value="Genomic_DNA"/>
</dbReference>
<proteinExistence type="predicted"/>
<feature type="compositionally biased region" description="Acidic residues" evidence="1">
    <location>
        <begin position="706"/>
        <end position="719"/>
    </location>
</feature>
<keyword evidence="3" id="KW-1185">Reference proteome</keyword>
<feature type="region of interest" description="Disordered" evidence="1">
    <location>
        <begin position="234"/>
        <end position="311"/>
    </location>
</feature>
<feature type="compositionally biased region" description="Basic residues" evidence="1">
    <location>
        <begin position="544"/>
        <end position="556"/>
    </location>
</feature>
<feature type="compositionally biased region" description="Acidic residues" evidence="1">
    <location>
        <begin position="669"/>
        <end position="698"/>
    </location>
</feature>
<dbReference type="AlphaFoldDB" id="A0AAE0M250"/>
<evidence type="ECO:0000256" key="1">
    <source>
        <dbReference type="SAM" id="MobiDB-lite"/>
    </source>
</evidence>
<evidence type="ECO:0000313" key="2">
    <source>
        <dbReference type="EMBL" id="KAK3316516.1"/>
    </source>
</evidence>
<feature type="region of interest" description="Disordered" evidence="1">
    <location>
        <begin position="649"/>
        <end position="719"/>
    </location>
</feature>
<feature type="compositionally biased region" description="Acidic residues" evidence="1">
    <location>
        <begin position="245"/>
        <end position="259"/>
    </location>
</feature>
<name>A0AAE0M250_9PEZI</name>
<evidence type="ECO:0000313" key="3">
    <source>
        <dbReference type="Proteomes" id="UP001283341"/>
    </source>
</evidence>
<feature type="compositionally biased region" description="Low complexity" evidence="1">
    <location>
        <begin position="262"/>
        <end position="296"/>
    </location>
</feature>
<protein>
    <submittedName>
        <fullName evidence="2">Uncharacterized protein</fullName>
    </submittedName>
</protein>
<accession>A0AAE0M250</accession>
<gene>
    <name evidence="2" type="ORF">B0H66DRAFT_297105</name>
</gene>
<organism evidence="2 3">
    <name type="scientific">Apodospora peruviana</name>
    <dbReference type="NCBI Taxonomy" id="516989"/>
    <lineage>
        <taxon>Eukaryota</taxon>
        <taxon>Fungi</taxon>
        <taxon>Dikarya</taxon>
        <taxon>Ascomycota</taxon>
        <taxon>Pezizomycotina</taxon>
        <taxon>Sordariomycetes</taxon>
        <taxon>Sordariomycetidae</taxon>
        <taxon>Sordariales</taxon>
        <taxon>Lasiosphaeriaceae</taxon>
        <taxon>Apodospora</taxon>
    </lineage>
</organism>
<reference evidence="2" key="2">
    <citation type="submission" date="2023-06" db="EMBL/GenBank/DDBJ databases">
        <authorList>
            <consortium name="Lawrence Berkeley National Laboratory"/>
            <person name="Haridas S."/>
            <person name="Hensen N."/>
            <person name="Bonometti L."/>
            <person name="Westerberg I."/>
            <person name="Brannstrom I.O."/>
            <person name="Guillou S."/>
            <person name="Cros-Aarteil S."/>
            <person name="Calhoun S."/>
            <person name="Kuo A."/>
            <person name="Mondo S."/>
            <person name="Pangilinan J."/>
            <person name="Riley R."/>
            <person name="Labutti K."/>
            <person name="Andreopoulos B."/>
            <person name="Lipzen A."/>
            <person name="Chen C."/>
            <person name="Yanf M."/>
            <person name="Daum C."/>
            <person name="Ng V."/>
            <person name="Clum A."/>
            <person name="Steindorff A."/>
            <person name="Ohm R."/>
            <person name="Martin F."/>
            <person name="Silar P."/>
            <person name="Natvig D."/>
            <person name="Lalanne C."/>
            <person name="Gautier V."/>
            <person name="Ament-Velasquez S.L."/>
            <person name="Kruys A."/>
            <person name="Hutchinson M.I."/>
            <person name="Powell A.J."/>
            <person name="Barry K."/>
            <person name="Miller A.N."/>
            <person name="Grigoriev I.V."/>
            <person name="Debuchy R."/>
            <person name="Gladieux P."/>
            <person name="Thoren M.H."/>
            <person name="Johannesson H."/>
        </authorList>
    </citation>
    <scope>NUCLEOTIDE SEQUENCE</scope>
    <source>
        <strain evidence="2">CBS 118394</strain>
    </source>
</reference>
<comment type="caution">
    <text evidence="2">The sequence shown here is derived from an EMBL/GenBank/DDBJ whole genome shotgun (WGS) entry which is preliminary data.</text>
</comment>